<dbReference type="WBParaSite" id="nOo.2.0.1.t07606-RA">
    <property type="protein sequence ID" value="nOo.2.0.1.t07606-RA"/>
    <property type="gene ID" value="nOo.2.0.1.g07606"/>
</dbReference>
<evidence type="ECO:0000313" key="3">
    <source>
        <dbReference type="WBParaSite" id="nOo.2.0.1.t07606-RA"/>
    </source>
</evidence>
<keyword evidence="2" id="KW-1185">Reference proteome</keyword>
<proteinExistence type="predicted"/>
<reference evidence="3" key="1">
    <citation type="submission" date="2016-06" db="UniProtKB">
        <authorList>
            <consortium name="WormBaseParasite"/>
        </authorList>
    </citation>
    <scope>IDENTIFICATION</scope>
</reference>
<organism evidence="3">
    <name type="scientific">Onchocerca ochengi</name>
    <name type="common">Filarial nematode worm</name>
    <dbReference type="NCBI Taxonomy" id="42157"/>
    <lineage>
        <taxon>Eukaryota</taxon>
        <taxon>Metazoa</taxon>
        <taxon>Ecdysozoa</taxon>
        <taxon>Nematoda</taxon>
        <taxon>Chromadorea</taxon>
        <taxon>Rhabditida</taxon>
        <taxon>Spirurina</taxon>
        <taxon>Spiruromorpha</taxon>
        <taxon>Filarioidea</taxon>
        <taxon>Onchocercidae</taxon>
        <taxon>Onchocerca</taxon>
    </lineage>
</organism>
<dbReference type="EMBL" id="UYRW01002786">
    <property type="protein sequence ID" value="VDK86714.1"/>
    <property type="molecule type" value="Genomic_DNA"/>
</dbReference>
<dbReference type="Proteomes" id="UP000271087">
    <property type="component" value="Unassembled WGS sequence"/>
</dbReference>
<evidence type="ECO:0000313" key="2">
    <source>
        <dbReference type="Proteomes" id="UP000271087"/>
    </source>
</evidence>
<name>A0A182EHN0_ONCOC</name>
<accession>A0A182EHN0</accession>
<protein>
    <submittedName>
        <fullName evidence="3">60S ribosomal protein L13a</fullName>
    </submittedName>
</protein>
<reference evidence="1 2" key="2">
    <citation type="submission" date="2018-08" db="EMBL/GenBank/DDBJ databases">
        <authorList>
            <person name="Laetsch R D."/>
            <person name="Stevens L."/>
            <person name="Kumar S."/>
            <person name="Blaxter L. M."/>
        </authorList>
    </citation>
    <scope>NUCLEOTIDE SEQUENCE [LARGE SCALE GENOMIC DNA]</scope>
</reference>
<gene>
    <name evidence="1" type="ORF">NOO_LOCUS7606</name>
</gene>
<dbReference type="AlphaFoldDB" id="A0A182EHN0"/>
<sequence>MVLYRYTYLIIPTTYFYLPQLWQVKATEQTEPIKHSYFLRSGRGLKYSTLGHRIRAAEPKKQLQINAKQDISKRARQRMAQIRAEKAAERCIVRFEDARLRAR</sequence>
<evidence type="ECO:0000313" key="1">
    <source>
        <dbReference type="EMBL" id="VDK86714.1"/>
    </source>
</evidence>